<reference evidence="2" key="2">
    <citation type="submission" date="2021-04" db="EMBL/GenBank/DDBJ databases">
        <authorList>
            <person name="Gilroy R."/>
        </authorList>
    </citation>
    <scope>NUCLEOTIDE SEQUENCE</scope>
    <source>
        <strain evidence="2">811</strain>
    </source>
</reference>
<reference evidence="2" key="1">
    <citation type="journal article" date="2021" name="PeerJ">
        <title>Extensive microbial diversity within the chicken gut microbiome revealed by metagenomics and culture.</title>
        <authorList>
            <person name="Gilroy R."/>
            <person name="Ravi A."/>
            <person name="Getino M."/>
            <person name="Pursley I."/>
            <person name="Horton D.L."/>
            <person name="Alikhan N.F."/>
            <person name="Baker D."/>
            <person name="Gharbi K."/>
            <person name="Hall N."/>
            <person name="Watson M."/>
            <person name="Adriaenssens E.M."/>
            <person name="Foster-Nyarko E."/>
            <person name="Jarju S."/>
            <person name="Secka A."/>
            <person name="Antonio M."/>
            <person name="Oren A."/>
            <person name="Chaudhuri R.R."/>
            <person name="La Ragione R."/>
            <person name="Hildebrand F."/>
            <person name="Pallen M.J."/>
        </authorList>
    </citation>
    <scope>NUCLEOTIDE SEQUENCE</scope>
    <source>
        <strain evidence="2">811</strain>
    </source>
</reference>
<evidence type="ECO:0000313" key="3">
    <source>
        <dbReference type="Proteomes" id="UP000824204"/>
    </source>
</evidence>
<accession>A0A9D1V714</accession>
<keyword evidence="1" id="KW-1133">Transmembrane helix</keyword>
<proteinExistence type="predicted"/>
<gene>
    <name evidence="2" type="ORF">H9741_01730</name>
</gene>
<protein>
    <submittedName>
        <fullName evidence="2">Uncharacterized protein</fullName>
    </submittedName>
</protein>
<keyword evidence="1" id="KW-0812">Transmembrane</keyword>
<name>A0A9D1V714_9FIRM</name>
<organism evidence="2 3">
    <name type="scientific">Candidatus Borkfalkia faecipullorum</name>
    <dbReference type="NCBI Taxonomy" id="2838510"/>
    <lineage>
        <taxon>Bacteria</taxon>
        <taxon>Bacillati</taxon>
        <taxon>Bacillota</taxon>
        <taxon>Clostridia</taxon>
        <taxon>Christensenellales</taxon>
        <taxon>Christensenellaceae</taxon>
        <taxon>Candidatus Borkfalkia</taxon>
    </lineage>
</organism>
<dbReference type="EMBL" id="DXFX01000023">
    <property type="protein sequence ID" value="HIX07171.1"/>
    <property type="molecule type" value="Genomic_DNA"/>
</dbReference>
<sequence>MKNLPLWTDTVFAFFSLFLLSFCLLRFSLPAGGALALALFLSAGTAALLHLFLRRRRKKKGLDEDEREKVRRFAIHLALDSPAHNADLLTKSLNVLQRQENAGTYAEISDDTLQCGQQTAFLKFRFEAITADELCPVLRREGEKTFYAADFTEEAKKLAEAFNVKLQGAREVYKLVSESGCMPQTLLAPPEHKTSFKEKLSRRITRRAWRGYALSGTMLLLFSLVTVFPLYYIISGGILLAFSAFVRFFGKKED</sequence>
<dbReference type="AlphaFoldDB" id="A0A9D1V714"/>
<feature type="transmembrane region" description="Helical" evidence="1">
    <location>
        <begin position="12"/>
        <end position="29"/>
    </location>
</feature>
<evidence type="ECO:0000313" key="2">
    <source>
        <dbReference type="EMBL" id="HIX07171.1"/>
    </source>
</evidence>
<comment type="caution">
    <text evidence="2">The sequence shown here is derived from an EMBL/GenBank/DDBJ whole genome shotgun (WGS) entry which is preliminary data.</text>
</comment>
<evidence type="ECO:0000256" key="1">
    <source>
        <dbReference type="SAM" id="Phobius"/>
    </source>
</evidence>
<keyword evidence="1" id="KW-0472">Membrane</keyword>
<feature type="transmembrane region" description="Helical" evidence="1">
    <location>
        <begin position="208"/>
        <end position="225"/>
    </location>
</feature>
<feature type="transmembrane region" description="Helical" evidence="1">
    <location>
        <begin position="35"/>
        <end position="53"/>
    </location>
</feature>
<dbReference type="Proteomes" id="UP000824204">
    <property type="component" value="Unassembled WGS sequence"/>
</dbReference>